<accession>X1S595</accession>
<sequence>PGWENQRLIISIQLIVRVLFRLPGVFQGKDYTNKIKIKHLLNHTSGLHDYFDDKLEKKGGG</sequence>
<dbReference type="Gene3D" id="3.40.710.10">
    <property type="entry name" value="DD-peptidase/beta-lactamase superfamily"/>
    <property type="match status" value="1"/>
</dbReference>
<dbReference type="SUPFAM" id="SSF56601">
    <property type="entry name" value="beta-lactamase/transpeptidase-like"/>
    <property type="match status" value="1"/>
</dbReference>
<dbReference type="InterPro" id="IPR012338">
    <property type="entry name" value="Beta-lactam/transpept-like"/>
</dbReference>
<dbReference type="EMBL" id="BARW01023876">
    <property type="protein sequence ID" value="GAI88063.1"/>
    <property type="molecule type" value="Genomic_DNA"/>
</dbReference>
<evidence type="ECO:0008006" key="2">
    <source>
        <dbReference type="Google" id="ProtNLM"/>
    </source>
</evidence>
<comment type="caution">
    <text evidence="1">The sequence shown here is derived from an EMBL/GenBank/DDBJ whole genome shotgun (WGS) entry which is preliminary data.</text>
</comment>
<evidence type="ECO:0000313" key="1">
    <source>
        <dbReference type="EMBL" id="GAI88063.1"/>
    </source>
</evidence>
<proteinExistence type="predicted"/>
<dbReference type="AlphaFoldDB" id="X1S595"/>
<feature type="non-terminal residue" evidence="1">
    <location>
        <position position="1"/>
    </location>
</feature>
<gene>
    <name evidence="1" type="ORF">S12H4_39501</name>
</gene>
<name>X1S595_9ZZZZ</name>
<organism evidence="1">
    <name type="scientific">marine sediment metagenome</name>
    <dbReference type="NCBI Taxonomy" id="412755"/>
    <lineage>
        <taxon>unclassified sequences</taxon>
        <taxon>metagenomes</taxon>
        <taxon>ecological metagenomes</taxon>
    </lineage>
</organism>
<protein>
    <recommendedName>
        <fullName evidence="2">Beta-lactamase-related domain-containing protein</fullName>
    </recommendedName>
</protein>
<reference evidence="1" key="1">
    <citation type="journal article" date="2014" name="Front. Microbiol.">
        <title>High frequency of phylogenetically diverse reductive dehalogenase-homologous genes in deep subseafloor sedimentary metagenomes.</title>
        <authorList>
            <person name="Kawai M."/>
            <person name="Futagami T."/>
            <person name="Toyoda A."/>
            <person name="Takaki Y."/>
            <person name="Nishi S."/>
            <person name="Hori S."/>
            <person name="Arai W."/>
            <person name="Tsubouchi T."/>
            <person name="Morono Y."/>
            <person name="Uchiyama I."/>
            <person name="Ito T."/>
            <person name="Fujiyama A."/>
            <person name="Inagaki F."/>
            <person name="Takami H."/>
        </authorList>
    </citation>
    <scope>NUCLEOTIDE SEQUENCE</scope>
    <source>
        <strain evidence="1">Expedition CK06-06</strain>
    </source>
</reference>